<proteinExistence type="predicted"/>
<dbReference type="PRINTS" id="PR00032">
    <property type="entry name" value="HTHARAC"/>
</dbReference>
<comment type="caution">
    <text evidence="5">The sequence shown here is derived from an EMBL/GenBank/DDBJ whole genome shotgun (WGS) entry which is preliminary data.</text>
</comment>
<evidence type="ECO:0000256" key="3">
    <source>
        <dbReference type="ARBA" id="ARBA00023163"/>
    </source>
</evidence>
<dbReference type="PROSITE" id="PS00041">
    <property type="entry name" value="HTH_ARAC_FAMILY_1"/>
    <property type="match status" value="1"/>
</dbReference>
<dbReference type="PANTHER" id="PTHR43280:SF2">
    <property type="entry name" value="HTH-TYPE TRANSCRIPTIONAL REGULATOR EXSA"/>
    <property type="match status" value="1"/>
</dbReference>
<dbReference type="Gene3D" id="1.10.10.60">
    <property type="entry name" value="Homeodomain-like"/>
    <property type="match status" value="2"/>
</dbReference>
<dbReference type="InterPro" id="IPR018060">
    <property type="entry name" value="HTH_AraC"/>
</dbReference>
<keyword evidence="3" id="KW-0804">Transcription</keyword>
<reference evidence="5 6" key="1">
    <citation type="submission" date="2017-09" db="EMBL/GenBank/DDBJ databases">
        <title>Large-scale bioinformatics analysis of Bacillus genomes uncovers conserved roles of natural products in bacterial physiology.</title>
        <authorList>
            <consortium name="Agbiome Team Llc"/>
            <person name="Bleich R.M."/>
            <person name="Grubbs K.J."/>
            <person name="Santa Maria K.C."/>
            <person name="Allen S.E."/>
            <person name="Farag S."/>
            <person name="Shank E.A."/>
            <person name="Bowers A."/>
        </authorList>
    </citation>
    <scope>NUCLEOTIDE SEQUENCE [LARGE SCALE GENOMIC DNA]</scope>
    <source>
        <strain evidence="5 6">AFS067272</strain>
    </source>
</reference>
<organism evidence="5 6">
    <name type="scientific">Bacillus cereus</name>
    <dbReference type="NCBI Taxonomy" id="1396"/>
    <lineage>
        <taxon>Bacteria</taxon>
        <taxon>Bacillati</taxon>
        <taxon>Bacillota</taxon>
        <taxon>Bacilli</taxon>
        <taxon>Bacillales</taxon>
        <taxon>Bacillaceae</taxon>
        <taxon>Bacillus</taxon>
        <taxon>Bacillus cereus group</taxon>
    </lineage>
</organism>
<dbReference type="PROSITE" id="PS01124">
    <property type="entry name" value="HTH_ARAC_FAMILY_2"/>
    <property type="match status" value="1"/>
</dbReference>
<dbReference type="SMART" id="SM00342">
    <property type="entry name" value="HTH_ARAC"/>
    <property type="match status" value="1"/>
</dbReference>
<evidence type="ECO:0000256" key="2">
    <source>
        <dbReference type="ARBA" id="ARBA00023125"/>
    </source>
</evidence>
<feature type="domain" description="HTH araC/xylS-type" evidence="4">
    <location>
        <begin position="109"/>
        <end position="207"/>
    </location>
</feature>
<dbReference type="GO" id="GO:0043565">
    <property type="term" value="F:sequence-specific DNA binding"/>
    <property type="evidence" value="ECO:0007669"/>
    <property type="project" value="InterPro"/>
</dbReference>
<keyword evidence="2" id="KW-0238">DNA-binding</keyword>
<dbReference type="AlphaFoldDB" id="A0AA44Q8A3"/>
<dbReference type="InterPro" id="IPR018062">
    <property type="entry name" value="HTH_AraC-typ_CS"/>
</dbReference>
<dbReference type="InterPro" id="IPR009057">
    <property type="entry name" value="Homeodomain-like_sf"/>
</dbReference>
<dbReference type="InterPro" id="IPR020449">
    <property type="entry name" value="Tscrpt_reg_AraC-type_HTH"/>
</dbReference>
<sequence>MIMNILFLKQRGLSLPEEFKTISEDIEVSVVEKFSHAIDLLENGHFDLIMVATFEESFSKEWDIGKIRRITSVPTIYVTGSSVISKEVLLLLIESLQTSKNFNNHFLFESSLRFIEQNLYNDELSLEKVASHAYISKCHYSKLFKKHLGTGYKDYVINKRITKAKSLLRRGYSVTETCYAVGYNDLTHFGRIFKKVVGVSPSVFRQEEVLDKLREA</sequence>
<dbReference type="EMBL" id="NVBO01000196">
    <property type="protein sequence ID" value="PFR98704.1"/>
    <property type="molecule type" value="Genomic_DNA"/>
</dbReference>
<evidence type="ECO:0000256" key="1">
    <source>
        <dbReference type="ARBA" id="ARBA00023015"/>
    </source>
</evidence>
<dbReference type="Pfam" id="PF12833">
    <property type="entry name" value="HTH_18"/>
    <property type="match status" value="1"/>
</dbReference>
<protein>
    <submittedName>
        <fullName evidence="5">AraC family transcriptional regulator</fullName>
    </submittedName>
</protein>
<name>A0AA44Q8A3_BACCE</name>
<dbReference type="GO" id="GO:0003700">
    <property type="term" value="F:DNA-binding transcription factor activity"/>
    <property type="evidence" value="ECO:0007669"/>
    <property type="project" value="InterPro"/>
</dbReference>
<accession>A0AA44Q8A3</accession>
<evidence type="ECO:0000313" key="5">
    <source>
        <dbReference type="EMBL" id="PFR98704.1"/>
    </source>
</evidence>
<dbReference type="Proteomes" id="UP000226357">
    <property type="component" value="Unassembled WGS sequence"/>
</dbReference>
<dbReference type="PANTHER" id="PTHR43280">
    <property type="entry name" value="ARAC-FAMILY TRANSCRIPTIONAL REGULATOR"/>
    <property type="match status" value="1"/>
</dbReference>
<evidence type="ECO:0000259" key="4">
    <source>
        <dbReference type="PROSITE" id="PS01124"/>
    </source>
</evidence>
<keyword evidence="1" id="KW-0805">Transcription regulation</keyword>
<gene>
    <name evidence="5" type="ORF">COK38_18570</name>
</gene>
<dbReference type="SUPFAM" id="SSF46689">
    <property type="entry name" value="Homeodomain-like"/>
    <property type="match status" value="2"/>
</dbReference>
<evidence type="ECO:0000313" key="6">
    <source>
        <dbReference type="Proteomes" id="UP000226357"/>
    </source>
</evidence>